<keyword evidence="5" id="KW-1185">Reference proteome</keyword>
<dbReference type="InterPro" id="IPR018392">
    <property type="entry name" value="LysM"/>
</dbReference>
<dbReference type="CDD" id="cd00118">
    <property type="entry name" value="LysM"/>
    <property type="match status" value="1"/>
</dbReference>
<evidence type="ECO:0000256" key="2">
    <source>
        <dbReference type="ARBA" id="ARBA00023026"/>
    </source>
</evidence>
<dbReference type="Gene3D" id="3.10.350.10">
    <property type="entry name" value="LysM domain"/>
    <property type="match status" value="2"/>
</dbReference>
<reference evidence="4" key="1">
    <citation type="journal article" date="2022" name="G3 (Bethesda)">
        <title>High quality genome of the basidiomycete yeast Dioszegia hungarica PDD-24b-2 isolated from cloud water.</title>
        <authorList>
            <person name="Jarrige D."/>
            <person name="Haridas S."/>
            <person name="Bleykasten-Grosshans C."/>
            <person name="Joly M."/>
            <person name="Nadalig T."/>
            <person name="Sancelme M."/>
            <person name="Vuilleumier S."/>
            <person name="Grigoriev I.V."/>
            <person name="Amato P."/>
            <person name="Bringel F."/>
        </authorList>
    </citation>
    <scope>NUCLEOTIDE SEQUENCE</scope>
    <source>
        <strain evidence="4">PDD-24b-2</strain>
    </source>
</reference>
<feature type="domain" description="LysM" evidence="3">
    <location>
        <begin position="39"/>
        <end position="86"/>
    </location>
</feature>
<dbReference type="PROSITE" id="PS51782">
    <property type="entry name" value="LYSM"/>
    <property type="match status" value="2"/>
</dbReference>
<protein>
    <recommendedName>
        <fullName evidence="3">LysM domain-containing protein</fullName>
    </recommendedName>
</protein>
<dbReference type="Proteomes" id="UP001164286">
    <property type="component" value="Unassembled WGS sequence"/>
</dbReference>
<dbReference type="InterPro" id="IPR036779">
    <property type="entry name" value="LysM_dom_sf"/>
</dbReference>
<evidence type="ECO:0000313" key="4">
    <source>
        <dbReference type="EMBL" id="KAI9632380.1"/>
    </source>
</evidence>
<evidence type="ECO:0000259" key="3">
    <source>
        <dbReference type="PROSITE" id="PS51782"/>
    </source>
</evidence>
<dbReference type="GeneID" id="77727202"/>
<keyword evidence="1" id="KW-0147">Chitin-binding</keyword>
<dbReference type="GO" id="GO:0008061">
    <property type="term" value="F:chitin binding"/>
    <property type="evidence" value="ECO:0007669"/>
    <property type="project" value="UniProtKB-KW"/>
</dbReference>
<dbReference type="RefSeq" id="XP_052942157.1">
    <property type="nucleotide sequence ID" value="XM_053087997.1"/>
</dbReference>
<organism evidence="4 5">
    <name type="scientific">Dioszegia hungarica</name>
    <dbReference type="NCBI Taxonomy" id="4972"/>
    <lineage>
        <taxon>Eukaryota</taxon>
        <taxon>Fungi</taxon>
        <taxon>Dikarya</taxon>
        <taxon>Basidiomycota</taxon>
        <taxon>Agaricomycotina</taxon>
        <taxon>Tremellomycetes</taxon>
        <taxon>Tremellales</taxon>
        <taxon>Bulleribasidiaceae</taxon>
        <taxon>Dioszegia</taxon>
    </lineage>
</organism>
<name>A0AA38H1M5_9TREE</name>
<feature type="domain" description="LysM" evidence="3">
    <location>
        <begin position="95"/>
        <end position="141"/>
    </location>
</feature>
<dbReference type="SUPFAM" id="SSF54106">
    <property type="entry name" value="LysM domain"/>
    <property type="match status" value="2"/>
</dbReference>
<evidence type="ECO:0000313" key="5">
    <source>
        <dbReference type="Proteomes" id="UP001164286"/>
    </source>
</evidence>
<comment type="caution">
    <text evidence="4">The sequence shown here is derived from an EMBL/GenBank/DDBJ whole genome shotgun (WGS) entry which is preliminary data.</text>
</comment>
<proteinExistence type="predicted"/>
<dbReference type="PANTHER" id="PTHR34997:SF1">
    <property type="entry name" value="PEPTIDOGLYCAN-BINDING LYSIN DOMAIN"/>
    <property type="match status" value="1"/>
</dbReference>
<accession>A0AA38H1M5</accession>
<dbReference type="PANTHER" id="PTHR34997">
    <property type="entry name" value="AM15"/>
    <property type="match status" value="1"/>
</dbReference>
<gene>
    <name evidence="4" type="ORF">MKK02DRAFT_30209</name>
</gene>
<dbReference type="AlphaFoldDB" id="A0AA38H1M5"/>
<keyword evidence="2" id="KW-0843">Virulence</keyword>
<dbReference type="Pfam" id="PF01476">
    <property type="entry name" value="LysM"/>
    <property type="match status" value="2"/>
</dbReference>
<evidence type="ECO:0000256" key="1">
    <source>
        <dbReference type="ARBA" id="ARBA00022669"/>
    </source>
</evidence>
<dbReference type="InterPro" id="IPR052210">
    <property type="entry name" value="LysM1-like"/>
</dbReference>
<dbReference type="SMART" id="SM00257">
    <property type="entry name" value="LysM"/>
    <property type="match status" value="2"/>
</dbReference>
<sequence length="169" mass="18402">MGMQADHGPSRASPTFAHPLPIPIFYATVALAAADGCTRSAMVEAGDTCDKISHKFGASTFQLALVNEASIAENCDNLMPNSTVCLGHAGTDCTKVYTVQPNDTCAWIQSVYGISNETLWSNNPQIDATCSNVYVNEVLCVDTETFAYPSFNRTQYETMAYTYLPWCDE</sequence>
<dbReference type="EMBL" id="JAKWFO010000014">
    <property type="protein sequence ID" value="KAI9632380.1"/>
    <property type="molecule type" value="Genomic_DNA"/>
</dbReference>